<protein>
    <submittedName>
        <fullName evidence="2">UrcA family protein</fullName>
    </submittedName>
</protein>
<dbReference type="NCBIfam" id="TIGR04433">
    <property type="entry name" value="UrcA_uranyl"/>
    <property type="match status" value="1"/>
</dbReference>
<reference evidence="2 3" key="1">
    <citation type="submission" date="2023-08" db="EMBL/GenBank/DDBJ databases">
        <title>Whole-genome sequencing of halo(alkali)philic microorganisms from hypersaline lakes.</title>
        <authorList>
            <person name="Sorokin D.Y."/>
            <person name="Abbas B."/>
            <person name="Merkel A.Y."/>
        </authorList>
    </citation>
    <scope>NUCLEOTIDE SEQUENCE [LARGE SCALE GENOMIC DNA]</scope>
    <source>
        <strain evidence="2 3">AB-CW4</strain>
    </source>
</reference>
<sequence length="133" mass="15179">MNRMIAALMAVFAGLFLAQVLNMDSAVAQQREQARELERIVVVAPRIVREESPLRRVITVEKDATVDFSDLDIRQTMHFMQLEQRIQSAASQICEDLQEQFPRGRPAKATCIERAVADAMDEVRSILHQLTQR</sequence>
<keyword evidence="3" id="KW-1185">Reference proteome</keyword>
<comment type="caution">
    <text evidence="2">The sequence shown here is derived from an EMBL/GenBank/DDBJ whole genome shotgun (WGS) entry which is preliminary data.</text>
</comment>
<dbReference type="EMBL" id="JAVDDT010000001">
    <property type="protein sequence ID" value="MDQ2068619.1"/>
    <property type="molecule type" value="Genomic_DNA"/>
</dbReference>
<evidence type="ECO:0000313" key="3">
    <source>
        <dbReference type="Proteomes" id="UP001239019"/>
    </source>
</evidence>
<dbReference type="RefSeq" id="WP_306727101.1">
    <property type="nucleotide sequence ID" value="NZ_JAVDDT010000001.1"/>
</dbReference>
<feature type="signal peptide" evidence="1">
    <location>
        <begin position="1"/>
        <end position="28"/>
    </location>
</feature>
<dbReference type="InterPro" id="IPR030972">
    <property type="entry name" value="UrcA_uranyl"/>
</dbReference>
<evidence type="ECO:0000256" key="1">
    <source>
        <dbReference type="SAM" id="SignalP"/>
    </source>
</evidence>
<accession>A0ABU0W3M0</accession>
<keyword evidence="1" id="KW-0732">Signal</keyword>
<name>A0ABU0W3M0_9GAMM</name>
<proteinExistence type="predicted"/>
<dbReference type="Proteomes" id="UP001239019">
    <property type="component" value="Unassembled WGS sequence"/>
</dbReference>
<evidence type="ECO:0000313" key="2">
    <source>
        <dbReference type="EMBL" id="MDQ2068619.1"/>
    </source>
</evidence>
<gene>
    <name evidence="2" type="ORF">RBH19_01870</name>
</gene>
<organism evidence="2 3">
    <name type="scientific">Natronospira bacteriovora</name>
    <dbReference type="NCBI Taxonomy" id="3069753"/>
    <lineage>
        <taxon>Bacteria</taxon>
        <taxon>Pseudomonadati</taxon>
        <taxon>Pseudomonadota</taxon>
        <taxon>Gammaproteobacteria</taxon>
        <taxon>Natronospirales</taxon>
        <taxon>Natronospiraceae</taxon>
        <taxon>Natronospira</taxon>
    </lineage>
</organism>
<feature type="chain" id="PRO_5046588867" evidence="1">
    <location>
        <begin position="29"/>
        <end position="133"/>
    </location>
</feature>